<feature type="transmembrane region" description="Helical" evidence="2">
    <location>
        <begin position="172"/>
        <end position="189"/>
    </location>
</feature>
<feature type="transmembrane region" description="Helical" evidence="2">
    <location>
        <begin position="74"/>
        <end position="95"/>
    </location>
</feature>
<comment type="caution">
    <text evidence="4">The sequence shown here is derived from an EMBL/GenBank/DDBJ whole genome shotgun (WGS) entry which is preliminary data.</text>
</comment>
<keyword evidence="2" id="KW-0472">Membrane</keyword>
<evidence type="ECO:0000256" key="1">
    <source>
        <dbReference type="ARBA" id="ARBA00009067"/>
    </source>
</evidence>
<dbReference type="EC" id="3.4.-.-" evidence="4"/>
<keyword evidence="2" id="KW-1133">Transmembrane helix</keyword>
<dbReference type="RefSeq" id="WP_380426760.1">
    <property type="nucleotide sequence ID" value="NZ_JBHRZV010000049.1"/>
</dbReference>
<keyword evidence="4" id="KW-0378">Hydrolase</keyword>
<accession>A0ABV8CW76</accession>
<dbReference type="PANTHER" id="PTHR36435:SF1">
    <property type="entry name" value="CAAX AMINO TERMINAL PROTEASE FAMILY PROTEIN"/>
    <property type="match status" value="1"/>
</dbReference>
<dbReference type="InterPro" id="IPR003675">
    <property type="entry name" value="Rce1/LyrA-like_dom"/>
</dbReference>
<evidence type="ECO:0000256" key="2">
    <source>
        <dbReference type="SAM" id="Phobius"/>
    </source>
</evidence>
<keyword evidence="2" id="KW-0812">Transmembrane</keyword>
<feature type="domain" description="CAAX prenyl protease 2/Lysostaphin resistance protein A-like" evidence="3">
    <location>
        <begin position="117"/>
        <end position="205"/>
    </location>
</feature>
<reference evidence="5" key="1">
    <citation type="journal article" date="2019" name="Int. J. Syst. Evol. Microbiol.">
        <title>The Global Catalogue of Microorganisms (GCM) 10K type strain sequencing project: providing services to taxonomists for standard genome sequencing and annotation.</title>
        <authorList>
            <consortium name="The Broad Institute Genomics Platform"/>
            <consortium name="The Broad Institute Genome Sequencing Center for Infectious Disease"/>
            <person name="Wu L."/>
            <person name="Ma J."/>
        </authorList>
    </citation>
    <scope>NUCLEOTIDE SEQUENCE [LARGE SCALE GENOMIC DNA]</scope>
    <source>
        <strain evidence="5">CCUG 67170</strain>
    </source>
</reference>
<gene>
    <name evidence="4" type="ORF">ACFORF_07060</name>
</gene>
<dbReference type="InterPro" id="IPR052710">
    <property type="entry name" value="CAAX_protease"/>
</dbReference>
<organism evidence="4 5">
    <name type="scientific">Streptococcus caprae</name>
    <dbReference type="NCBI Taxonomy" id="1640501"/>
    <lineage>
        <taxon>Bacteria</taxon>
        <taxon>Bacillati</taxon>
        <taxon>Bacillota</taxon>
        <taxon>Bacilli</taxon>
        <taxon>Lactobacillales</taxon>
        <taxon>Streptococcaceae</taxon>
        <taxon>Streptococcus</taxon>
    </lineage>
</organism>
<feature type="transmembrane region" description="Helical" evidence="2">
    <location>
        <begin position="35"/>
        <end position="54"/>
    </location>
</feature>
<dbReference type="GO" id="GO:0016787">
    <property type="term" value="F:hydrolase activity"/>
    <property type="evidence" value="ECO:0007669"/>
    <property type="project" value="UniProtKB-KW"/>
</dbReference>
<evidence type="ECO:0000259" key="3">
    <source>
        <dbReference type="Pfam" id="PF02517"/>
    </source>
</evidence>
<dbReference type="Proteomes" id="UP001595807">
    <property type="component" value="Unassembled WGS sequence"/>
</dbReference>
<comment type="similarity">
    <text evidence="1">Belongs to the UPF0177 family.</text>
</comment>
<name>A0ABV8CW76_9STRE</name>
<keyword evidence="5" id="KW-1185">Reference proteome</keyword>
<dbReference type="Pfam" id="PF02517">
    <property type="entry name" value="Rce1-like"/>
    <property type="match status" value="1"/>
</dbReference>
<sequence length="214" mass="24075">MSKIIKILLALLLFIISQLPQFGLLVGSYRGFDLPMTVVVTLVYVAVTIGFLIFGQKYGLIKLDRTWFGKKAFFYLVFGYLALIVASAIGTYLLSMTGETNTNNQEIIEKVLSKTPQLIMFIQLVLLAPISEELICRGLIPTLFSEKNVLWGHVLGTICFAFLHVPTNVASFLLYFLMGVVLAFVRWHSKRIEYSINVHSLNNLVSFLLLTFLG</sequence>
<dbReference type="EMBL" id="JBHRZV010000049">
    <property type="protein sequence ID" value="MFC3928322.1"/>
    <property type="molecule type" value="Genomic_DNA"/>
</dbReference>
<evidence type="ECO:0000313" key="4">
    <source>
        <dbReference type="EMBL" id="MFC3928322.1"/>
    </source>
</evidence>
<proteinExistence type="inferred from homology"/>
<evidence type="ECO:0000313" key="5">
    <source>
        <dbReference type="Proteomes" id="UP001595807"/>
    </source>
</evidence>
<protein>
    <submittedName>
        <fullName evidence="4">CPBP family intramembrane glutamic endopeptidase</fullName>
        <ecNumber evidence="4">3.4.-.-</ecNumber>
    </submittedName>
</protein>
<dbReference type="PANTHER" id="PTHR36435">
    <property type="entry name" value="SLR1288 PROTEIN"/>
    <property type="match status" value="1"/>
</dbReference>